<comment type="caution">
    <text evidence="2">The sequence shown here is derived from an EMBL/GenBank/DDBJ whole genome shotgun (WGS) entry which is preliminary data.</text>
</comment>
<dbReference type="EMBL" id="LSRX01001353">
    <property type="protein sequence ID" value="OLP80715.1"/>
    <property type="molecule type" value="Genomic_DNA"/>
</dbReference>
<dbReference type="Proteomes" id="UP000186817">
    <property type="component" value="Unassembled WGS sequence"/>
</dbReference>
<keyword evidence="3" id="KW-1185">Reference proteome</keyword>
<proteinExistence type="predicted"/>
<evidence type="ECO:0000313" key="3">
    <source>
        <dbReference type="Proteomes" id="UP000186817"/>
    </source>
</evidence>
<protein>
    <submittedName>
        <fullName evidence="2">Uncharacterized protein</fullName>
    </submittedName>
</protein>
<sequence>MLHYCAECVEEPAVVELIGLLATDVDRKDDNGFRPIDYARQTGREPIIQMLEKLRKIHKKLASGVKVGEKEPEKKETSVREVSVKTPEKEAAPRDRFGTRSQSVVKVKADADVRQQLHEATDMNRQDDVQKDVTGARILKPGRSSAEPVAARARKALATSRASSANAVLQLLM</sequence>
<name>A0A1Q9CCR6_SYMMI</name>
<gene>
    <name evidence="2" type="ORF">AK812_SmicGene38833</name>
</gene>
<evidence type="ECO:0000256" key="1">
    <source>
        <dbReference type="SAM" id="MobiDB-lite"/>
    </source>
</evidence>
<dbReference type="AlphaFoldDB" id="A0A1Q9CCR6"/>
<reference evidence="2 3" key="1">
    <citation type="submission" date="2016-02" db="EMBL/GenBank/DDBJ databases">
        <title>Genome analysis of coral dinoflagellate symbionts highlights evolutionary adaptations to a symbiotic lifestyle.</title>
        <authorList>
            <person name="Aranda M."/>
            <person name="Li Y."/>
            <person name="Liew Y.J."/>
            <person name="Baumgarten S."/>
            <person name="Simakov O."/>
            <person name="Wilson M."/>
            <person name="Piel J."/>
            <person name="Ashoor H."/>
            <person name="Bougouffa S."/>
            <person name="Bajic V.B."/>
            <person name="Ryu T."/>
            <person name="Ravasi T."/>
            <person name="Bayer T."/>
            <person name="Micklem G."/>
            <person name="Kim H."/>
            <person name="Bhak J."/>
            <person name="Lajeunesse T.C."/>
            <person name="Voolstra C.R."/>
        </authorList>
    </citation>
    <scope>NUCLEOTIDE SEQUENCE [LARGE SCALE GENOMIC DNA]</scope>
    <source>
        <strain evidence="2 3">CCMP2467</strain>
    </source>
</reference>
<feature type="region of interest" description="Disordered" evidence="1">
    <location>
        <begin position="65"/>
        <end position="103"/>
    </location>
</feature>
<feature type="compositionally biased region" description="Basic and acidic residues" evidence="1">
    <location>
        <begin position="67"/>
        <end position="98"/>
    </location>
</feature>
<accession>A0A1Q9CCR6</accession>
<organism evidence="2 3">
    <name type="scientific">Symbiodinium microadriaticum</name>
    <name type="common">Dinoflagellate</name>
    <name type="synonym">Zooxanthella microadriatica</name>
    <dbReference type="NCBI Taxonomy" id="2951"/>
    <lineage>
        <taxon>Eukaryota</taxon>
        <taxon>Sar</taxon>
        <taxon>Alveolata</taxon>
        <taxon>Dinophyceae</taxon>
        <taxon>Suessiales</taxon>
        <taxon>Symbiodiniaceae</taxon>
        <taxon>Symbiodinium</taxon>
    </lineage>
</organism>
<evidence type="ECO:0000313" key="2">
    <source>
        <dbReference type="EMBL" id="OLP80715.1"/>
    </source>
</evidence>